<reference evidence="2 3" key="1">
    <citation type="submission" date="2018-11" db="EMBL/GenBank/DDBJ databases">
        <title>Sequencing the genomes of 1000 actinobacteria strains.</title>
        <authorList>
            <person name="Klenk H.-P."/>
        </authorList>
    </citation>
    <scope>NUCLEOTIDE SEQUENCE [LARGE SCALE GENOMIC DNA]</scope>
    <source>
        <strain evidence="2 3">DSM 44254</strain>
    </source>
</reference>
<dbReference type="EMBL" id="RJKE01000001">
    <property type="protein sequence ID" value="ROO86240.1"/>
    <property type="molecule type" value="Genomic_DNA"/>
</dbReference>
<evidence type="ECO:0000313" key="2">
    <source>
        <dbReference type="EMBL" id="ROO86240.1"/>
    </source>
</evidence>
<dbReference type="Proteomes" id="UP000272400">
    <property type="component" value="Unassembled WGS sequence"/>
</dbReference>
<gene>
    <name evidence="2" type="ORF">EDD29_3803</name>
</gene>
<dbReference type="OrthoDB" id="3483427at2"/>
<name>A0A3N1CY68_9ACTN</name>
<feature type="compositionally biased region" description="Low complexity" evidence="1">
    <location>
        <begin position="542"/>
        <end position="553"/>
    </location>
</feature>
<organism evidence="2 3">
    <name type="scientific">Actinocorallia herbida</name>
    <dbReference type="NCBI Taxonomy" id="58109"/>
    <lineage>
        <taxon>Bacteria</taxon>
        <taxon>Bacillati</taxon>
        <taxon>Actinomycetota</taxon>
        <taxon>Actinomycetes</taxon>
        <taxon>Streptosporangiales</taxon>
        <taxon>Thermomonosporaceae</taxon>
        <taxon>Actinocorallia</taxon>
    </lineage>
</organism>
<evidence type="ECO:0000256" key="1">
    <source>
        <dbReference type="SAM" id="MobiDB-lite"/>
    </source>
</evidence>
<sequence length="1014" mass="109011">MIEALAKALARVGSSLGGPELTADEIADILLLTARWPTSDDTGPRDFAEAPASPSRAVALPGEAAETLVEPVPAPHRVPDQLVRARRGRTLVGLERAPRTNRALLAGGSRRPPPGAIRPRDSLALAEALTRFKRLTGPGRLEVDVEATIEAIAHTGGWVVVTHRPPARRSFDLALVVDEGLSLGMWEETASVLSEHLLQSGAFKSVTRWTMRVEDGAARLRIADGGPGAHTVSPDALIEPSGRRIVLVMTDAVGDRWYGDAPWRALELWARAMPTALLHMLPQRYWPDTAVGEPYALARATRAGEANIDYLKKFAWWASPDSASAGVAGALVERSERGVVLPVVGLDPRDLARWAASAAGGAHWVKAITTSRPVGVPAPSTVAVTPEERVRSFRHRASPGALRLAQALSHARELNIPLTDVLQRELIGDSGFGHRAEVLVSGLVEVTEEATRSYRFVPEAVGALQEGVTPLEQAHCFETARHALTGGDPDLDDKLDRMLRDDSALDDLRPEVRPFVVLARDMAAQIGVAMGEPARDREREAAAAAAPGEEFTETPAGSLREVLAACLARLEPKGVVSVLHLDGAAITTHVLERDGVEVPRATRAAQTLWRRLESAADPAESVRAAVRRMGEAPLVVVVTVRRHPMAGRTVGWLREERPDAMVVFEENADVAGELAGAVENEPLRIAYDLVTLEEAGGVFTLRPIPLFERGARPGETRTDLPVRTGPAREGVVLAVLPRGHRPGERFVAVGRARGHPGGRLFATLVRPGEVAFSGAGEVVPESRGWETVTASVPRTMRAWSVPTRVVLAVELSGPAETVAARLRCARRVIGVLGAELLGDLTFTLIAYGQHVFGRDRRRGQPDVLDWPAVSQDAAVLAIHTLEEAEPLAETYRGHAMVEDALARVAELGTAAVPGRDALVLIGDGLPHPPQASPSDVLPCPERHDWQGVLTEIVEGRPGLRVGAVTERPTEDFWREIGQDALARPATVDVREFCADLGLVPAEPPRLMFPIRVGR</sequence>
<evidence type="ECO:0000313" key="3">
    <source>
        <dbReference type="Proteomes" id="UP000272400"/>
    </source>
</evidence>
<accession>A0A3N1CY68</accession>
<protein>
    <submittedName>
        <fullName evidence="2">Uncharacterized protein</fullName>
    </submittedName>
</protein>
<dbReference type="InterPro" id="IPR047738">
    <property type="entry name" value="SAV_2336-like_N"/>
</dbReference>
<dbReference type="RefSeq" id="WP_123665657.1">
    <property type="nucleotide sequence ID" value="NZ_RJKE01000001.1"/>
</dbReference>
<feature type="region of interest" description="Disordered" evidence="1">
    <location>
        <begin position="532"/>
        <end position="553"/>
    </location>
</feature>
<keyword evidence="3" id="KW-1185">Reference proteome</keyword>
<dbReference type="AlphaFoldDB" id="A0A3N1CY68"/>
<comment type="caution">
    <text evidence="2">The sequence shown here is derived from an EMBL/GenBank/DDBJ whole genome shotgun (WGS) entry which is preliminary data.</text>
</comment>
<proteinExistence type="predicted"/>
<dbReference type="NCBIfam" id="NF041121">
    <property type="entry name" value="SAV_2336_NTERM"/>
    <property type="match status" value="1"/>
</dbReference>